<evidence type="ECO:0000313" key="2">
    <source>
        <dbReference type="EMBL" id="ATX77250.1"/>
    </source>
</evidence>
<gene>
    <name evidence="2" type="ORF">REIFOR_02116</name>
</gene>
<dbReference type="KEGG" id="rfo:REIFOR_02116"/>
<organism evidence="2 3">
    <name type="scientific">Reinekea forsetii</name>
    <dbReference type="NCBI Taxonomy" id="1336806"/>
    <lineage>
        <taxon>Bacteria</taxon>
        <taxon>Pseudomonadati</taxon>
        <taxon>Pseudomonadota</taxon>
        <taxon>Gammaproteobacteria</taxon>
        <taxon>Oceanospirillales</taxon>
        <taxon>Saccharospirillaceae</taxon>
        <taxon>Reinekea</taxon>
    </lineage>
</organism>
<dbReference type="RefSeq" id="WP_100257523.1">
    <property type="nucleotide sequence ID" value="NZ_CP011797.1"/>
</dbReference>
<protein>
    <recommendedName>
        <fullName evidence="4">Secreted protein</fullName>
    </recommendedName>
</protein>
<proteinExistence type="predicted"/>
<evidence type="ECO:0000256" key="1">
    <source>
        <dbReference type="SAM" id="SignalP"/>
    </source>
</evidence>
<dbReference type="OrthoDB" id="6198251at2"/>
<sequence length="145" mass="15000">MKTLTTLILAGLCLASPYSLAAGERGREVALASYDRLGLIAATGFPLQIDFLTAQGWQTYGELELGFGLGDTLALGVDVSAGLLFGLAQGLSGYASLGPALSLGADPRFGLGVEIGLNIDVNQRALFIEAGRHPAATYLAVGIRF</sequence>
<dbReference type="AlphaFoldDB" id="A0A2K8KR94"/>
<dbReference type="Proteomes" id="UP000229757">
    <property type="component" value="Chromosome"/>
</dbReference>
<evidence type="ECO:0008006" key="4">
    <source>
        <dbReference type="Google" id="ProtNLM"/>
    </source>
</evidence>
<reference evidence="2 3" key="1">
    <citation type="journal article" date="2017" name="Environ. Microbiol.">
        <title>Genomic and physiological analyses of 'Reinekea forsetii' reveal a versatile opportunistic lifestyle during spring algae blooms.</title>
        <authorList>
            <person name="Avci B."/>
            <person name="Hahnke R.L."/>
            <person name="Chafee M."/>
            <person name="Fischer T."/>
            <person name="Gruber-Vodicka H."/>
            <person name="Tegetmeyer H.E."/>
            <person name="Harder J."/>
            <person name="Fuchs B.M."/>
            <person name="Amann R.I."/>
            <person name="Teeling H."/>
        </authorList>
    </citation>
    <scope>NUCLEOTIDE SEQUENCE [LARGE SCALE GENOMIC DNA]</scope>
    <source>
        <strain evidence="2 3">Hel1_31_D35</strain>
    </source>
</reference>
<feature type="signal peptide" evidence="1">
    <location>
        <begin position="1"/>
        <end position="21"/>
    </location>
</feature>
<accession>A0A2K8KR94</accession>
<feature type="chain" id="PRO_5014946782" description="Secreted protein" evidence="1">
    <location>
        <begin position="22"/>
        <end position="145"/>
    </location>
</feature>
<name>A0A2K8KR94_9GAMM</name>
<dbReference type="EMBL" id="CP011797">
    <property type="protein sequence ID" value="ATX77250.1"/>
    <property type="molecule type" value="Genomic_DNA"/>
</dbReference>
<keyword evidence="1" id="KW-0732">Signal</keyword>
<keyword evidence="3" id="KW-1185">Reference proteome</keyword>
<evidence type="ECO:0000313" key="3">
    <source>
        <dbReference type="Proteomes" id="UP000229757"/>
    </source>
</evidence>